<dbReference type="PANTHER" id="PTHR24107">
    <property type="entry name" value="YNEIN REGULATORY COMPLEX SUBUNIT 5"/>
    <property type="match status" value="1"/>
</dbReference>
<protein>
    <submittedName>
        <fullName evidence="4">Dynein regulatory complex subunit 5</fullName>
    </submittedName>
</protein>
<comment type="subcellular location">
    <subcellularLocation>
        <location evidence="1">Cytoplasm</location>
        <location evidence="1">Cytoskeleton</location>
    </subcellularLocation>
</comment>
<proteinExistence type="predicted"/>
<dbReference type="Proteomes" id="UP000693946">
    <property type="component" value="Linkage Group LG3"/>
</dbReference>
<accession>A0AAV6QYD4</accession>
<dbReference type="InterPro" id="IPR052410">
    <property type="entry name" value="DRC5"/>
</dbReference>
<keyword evidence="3" id="KW-0206">Cytoskeleton</keyword>
<name>A0AAV6QYD4_SOLSE</name>
<evidence type="ECO:0000313" key="4">
    <source>
        <dbReference type="EMBL" id="KAG7498098.1"/>
    </source>
</evidence>
<dbReference type="EMBL" id="JAGKHQ010000015">
    <property type="protein sequence ID" value="KAG7498098.1"/>
    <property type="molecule type" value="Genomic_DNA"/>
</dbReference>
<dbReference type="Pfam" id="PF13516">
    <property type="entry name" value="LRR_6"/>
    <property type="match status" value="4"/>
</dbReference>
<dbReference type="InterPro" id="IPR001611">
    <property type="entry name" value="Leu-rich_rpt"/>
</dbReference>
<evidence type="ECO:0000313" key="5">
    <source>
        <dbReference type="Proteomes" id="UP000693946"/>
    </source>
</evidence>
<keyword evidence="2" id="KW-0963">Cytoplasm</keyword>
<keyword evidence="5" id="KW-1185">Reference proteome</keyword>
<dbReference type="SMART" id="SM00368">
    <property type="entry name" value="LRR_RI"/>
    <property type="match status" value="5"/>
</dbReference>
<reference evidence="4 5" key="1">
    <citation type="journal article" date="2021" name="Sci. Rep.">
        <title>Chromosome anchoring in Senegalese sole (Solea senegalensis) reveals sex-associated markers and genome rearrangements in flatfish.</title>
        <authorList>
            <person name="Guerrero-Cozar I."/>
            <person name="Gomez-Garrido J."/>
            <person name="Berbel C."/>
            <person name="Martinez-Blanch J.F."/>
            <person name="Alioto T."/>
            <person name="Claros M.G."/>
            <person name="Gagnaire P.A."/>
            <person name="Manchado M."/>
        </authorList>
    </citation>
    <scope>NUCLEOTIDE SEQUENCE [LARGE SCALE GENOMIC DNA]</scope>
    <source>
        <strain evidence="4">Sse05_10M</strain>
    </source>
</reference>
<sequence>MQSVASPWKRMQYRAAHHRRTVEVICPTIATMPKSYYPPESNLKAPDGMRKTRTIIAEDPHWTLALVPRLSNLCLQSIASNFEENPIFEQLTPSQRRFIQERLSPSLPLHITANLISDGIYWKRCCELRWDLCDVSLYGHSWKRMFFERCLENMIELFIPDVTEPKTILDMVPHCRNYVKRLDICQLLTPVKEPQRAEEEELASEHEYEGPSVDHFDFGILLDKLTSLEELHLVYRVKHCGMNFEWKMFEMTDRDCESLAKALMSCKTLKLLRLHQSHIEDNKCRLLVKHLLDHPSLKVLDFSHNLIGDRGARGIGKLLSRGNLEVLNLCDNVIRDHGAKAIAHALSKNSTLLSLNLRLNRVRDEGGQAIGEALLKNNTLCHLHLGGNEVTAPTAVALSEALAQKNILKSINLSCNNLGEAGGKALQGAMSLNTSVTECDLRLTEVDEQIVAFINQVVWTNESLEEERRAREKTDK</sequence>
<evidence type="ECO:0000256" key="3">
    <source>
        <dbReference type="ARBA" id="ARBA00023212"/>
    </source>
</evidence>
<organism evidence="4 5">
    <name type="scientific">Solea senegalensis</name>
    <name type="common">Senegalese sole</name>
    <dbReference type="NCBI Taxonomy" id="28829"/>
    <lineage>
        <taxon>Eukaryota</taxon>
        <taxon>Metazoa</taxon>
        <taxon>Chordata</taxon>
        <taxon>Craniata</taxon>
        <taxon>Vertebrata</taxon>
        <taxon>Euteleostomi</taxon>
        <taxon>Actinopterygii</taxon>
        <taxon>Neopterygii</taxon>
        <taxon>Teleostei</taxon>
        <taxon>Neoteleostei</taxon>
        <taxon>Acanthomorphata</taxon>
        <taxon>Carangaria</taxon>
        <taxon>Pleuronectiformes</taxon>
        <taxon>Pleuronectoidei</taxon>
        <taxon>Soleidae</taxon>
        <taxon>Solea</taxon>
    </lineage>
</organism>
<gene>
    <name evidence="4" type="ORF">JOB18_048684</name>
</gene>
<evidence type="ECO:0000256" key="2">
    <source>
        <dbReference type="ARBA" id="ARBA00022490"/>
    </source>
</evidence>
<comment type="caution">
    <text evidence="4">The sequence shown here is derived from an EMBL/GenBank/DDBJ whole genome shotgun (WGS) entry which is preliminary data.</text>
</comment>
<dbReference type="GO" id="GO:0005856">
    <property type="term" value="C:cytoskeleton"/>
    <property type="evidence" value="ECO:0007669"/>
    <property type="project" value="UniProtKB-SubCell"/>
</dbReference>
<evidence type="ECO:0000256" key="1">
    <source>
        <dbReference type="ARBA" id="ARBA00004245"/>
    </source>
</evidence>
<dbReference type="PANTHER" id="PTHR24107:SF27">
    <property type="entry name" value="DYNEIN REGULATORY COMPLEX SUBUNIT 5"/>
    <property type="match status" value="1"/>
</dbReference>
<dbReference type="AlphaFoldDB" id="A0AAV6QYD4"/>